<dbReference type="RefSeq" id="WP_330433489.1">
    <property type="nucleotide sequence ID" value="NZ_JAZDUF010000004.1"/>
</dbReference>
<proteinExistence type="predicted"/>
<dbReference type="Proteomes" id="UP001347146">
    <property type="component" value="Unassembled WGS sequence"/>
</dbReference>
<dbReference type="EMBL" id="JAZDUF010000004">
    <property type="protein sequence ID" value="MEE3851777.1"/>
    <property type="molecule type" value="Genomic_DNA"/>
</dbReference>
<name>A0ABU7MF98_9ACTN</name>
<accession>A0ABU7MF98</accession>
<keyword evidence="2" id="KW-1185">Reference proteome</keyword>
<protein>
    <recommendedName>
        <fullName evidence="3">PE domain-containing protein</fullName>
    </recommendedName>
</protein>
<sequence length="107" mass="11109">MSEFVVDPGAVTAAATSIADTGERIAALELTSPFSQLEGAFVGASDPMRQPASQGDQQVKSALANAAGHIKGWSELIMGFKGAVEEMDAYNATRIRTIMPPIGESAP</sequence>
<gene>
    <name evidence="1" type="ORF">VZC37_15650</name>
</gene>
<evidence type="ECO:0000313" key="2">
    <source>
        <dbReference type="Proteomes" id="UP001347146"/>
    </source>
</evidence>
<reference evidence="1 2" key="1">
    <citation type="submission" date="2024-01" db="EMBL/GenBank/DDBJ databases">
        <title>Draft genome sequence of Gordonia sp. LSe1-13.</title>
        <authorList>
            <person name="Suphannarot A."/>
            <person name="Mingma R."/>
        </authorList>
    </citation>
    <scope>NUCLEOTIDE SEQUENCE [LARGE SCALE GENOMIC DNA]</scope>
    <source>
        <strain evidence="1 2">LSe1-13</strain>
    </source>
</reference>
<comment type="caution">
    <text evidence="1">The sequence shown here is derived from an EMBL/GenBank/DDBJ whole genome shotgun (WGS) entry which is preliminary data.</text>
</comment>
<organism evidence="1 2">
    <name type="scientific">Gordonia sesuvii</name>
    <dbReference type="NCBI Taxonomy" id="3116777"/>
    <lineage>
        <taxon>Bacteria</taxon>
        <taxon>Bacillati</taxon>
        <taxon>Actinomycetota</taxon>
        <taxon>Actinomycetes</taxon>
        <taxon>Mycobacteriales</taxon>
        <taxon>Gordoniaceae</taxon>
        <taxon>Gordonia</taxon>
    </lineage>
</organism>
<evidence type="ECO:0008006" key="3">
    <source>
        <dbReference type="Google" id="ProtNLM"/>
    </source>
</evidence>
<evidence type="ECO:0000313" key="1">
    <source>
        <dbReference type="EMBL" id="MEE3851777.1"/>
    </source>
</evidence>